<dbReference type="EC" id="2.7.1.35" evidence="5"/>
<comment type="pathway">
    <text evidence="1">Cofactor metabolism; pyridoxal 5'-phosphate salvage; pyridoxamine 5'-phosphate from pyridoxamine: step 1/1.</text>
</comment>
<evidence type="ECO:0000256" key="9">
    <source>
        <dbReference type="ARBA" id="ARBA00022777"/>
    </source>
</evidence>
<keyword evidence="9 16" id="KW-0418">Kinase</keyword>
<protein>
    <recommendedName>
        <fullName evidence="6">Pyridoxal kinase</fullName>
        <ecNumber evidence="5">2.7.1.35</ecNumber>
    </recommendedName>
    <alternativeName>
        <fullName evidence="11">Pyridoxine kinase</fullName>
    </alternativeName>
</protein>
<evidence type="ECO:0000256" key="3">
    <source>
        <dbReference type="ARBA" id="ARBA00005210"/>
    </source>
</evidence>
<evidence type="ECO:0000256" key="13">
    <source>
        <dbReference type="ARBA" id="ARBA00047377"/>
    </source>
</evidence>
<evidence type="ECO:0000256" key="6">
    <source>
        <dbReference type="ARBA" id="ARBA00018134"/>
    </source>
</evidence>
<evidence type="ECO:0000256" key="12">
    <source>
        <dbReference type="ARBA" id="ARBA00047310"/>
    </source>
</evidence>
<evidence type="ECO:0000256" key="8">
    <source>
        <dbReference type="ARBA" id="ARBA00022741"/>
    </source>
</evidence>
<comment type="catalytic activity">
    <reaction evidence="14">
        <text>pyridoxine + ATP = pyridoxine 5'-phosphate + ADP + H(+)</text>
        <dbReference type="Rhea" id="RHEA:25108"/>
        <dbReference type="ChEBI" id="CHEBI:15378"/>
        <dbReference type="ChEBI" id="CHEBI:16709"/>
        <dbReference type="ChEBI" id="CHEBI:30616"/>
        <dbReference type="ChEBI" id="CHEBI:58589"/>
        <dbReference type="ChEBI" id="CHEBI:456216"/>
        <dbReference type="EC" id="2.7.1.35"/>
    </reaction>
    <physiologicalReaction direction="left-to-right" evidence="14">
        <dbReference type="Rhea" id="RHEA:25109"/>
    </physiologicalReaction>
</comment>
<dbReference type="GO" id="GO:0005829">
    <property type="term" value="C:cytosol"/>
    <property type="evidence" value="ECO:0007669"/>
    <property type="project" value="TreeGrafter"/>
</dbReference>
<evidence type="ECO:0000256" key="7">
    <source>
        <dbReference type="ARBA" id="ARBA00022679"/>
    </source>
</evidence>
<dbReference type="InterPro" id="IPR013749">
    <property type="entry name" value="PM/HMP-P_kinase-1"/>
</dbReference>
<evidence type="ECO:0000256" key="11">
    <source>
        <dbReference type="ARBA" id="ARBA00032808"/>
    </source>
</evidence>
<evidence type="ECO:0000256" key="14">
    <source>
        <dbReference type="ARBA" id="ARBA00048524"/>
    </source>
</evidence>
<dbReference type="PANTHER" id="PTHR10534:SF2">
    <property type="entry name" value="PYRIDOXAL KINASE"/>
    <property type="match status" value="1"/>
</dbReference>
<evidence type="ECO:0000256" key="1">
    <source>
        <dbReference type="ARBA" id="ARBA00004750"/>
    </source>
</evidence>
<reference evidence="16" key="1">
    <citation type="submission" date="2021-06" db="EMBL/GenBank/DDBJ databases">
        <title>Parelaphostrongylus tenuis whole genome reference sequence.</title>
        <authorList>
            <person name="Garwood T.J."/>
            <person name="Larsen P.A."/>
            <person name="Fountain-Jones N.M."/>
            <person name="Garbe J.R."/>
            <person name="Macchietto M.G."/>
            <person name="Kania S.A."/>
            <person name="Gerhold R.W."/>
            <person name="Richards J.E."/>
            <person name="Wolf T.M."/>
        </authorList>
    </citation>
    <scope>NUCLEOTIDE SEQUENCE</scope>
    <source>
        <strain evidence="16">MNPRO001-30</strain>
        <tissue evidence="16">Meninges</tissue>
    </source>
</reference>
<gene>
    <name evidence="16" type="primary">PDXK1_2</name>
    <name evidence="16" type="ORF">KIN20_003298</name>
</gene>
<dbReference type="PANTHER" id="PTHR10534">
    <property type="entry name" value="PYRIDOXAL KINASE"/>
    <property type="match status" value="1"/>
</dbReference>
<dbReference type="GO" id="GO:0008478">
    <property type="term" value="F:pyridoxal kinase activity"/>
    <property type="evidence" value="ECO:0007669"/>
    <property type="project" value="UniProtKB-EC"/>
</dbReference>
<name>A0AAD5LWI2_PARTN</name>
<accession>A0AAD5LWI2</accession>
<proteinExistence type="inferred from homology"/>
<organism evidence="16 17">
    <name type="scientific">Parelaphostrongylus tenuis</name>
    <name type="common">Meningeal worm</name>
    <dbReference type="NCBI Taxonomy" id="148309"/>
    <lineage>
        <taxon>Eukaryota</taxon>
        <taxon>Metazoa</taxon>
        <taxon>Ecdysozoa</taxon>
        <taxon>Nematoda</taxon>
        <taxon>Chromadorea</taxon>
        <taxon>Rhabditida</taxon>
        <taxon>Rhabditina</taxon>
        <taxon>Rhabditomorpha</taxon>
        <taxon>Strongyloidea</taxon>
        <taxon>Metastrongylidae</taxon>
        <taxon>Parelaphostrongylus</taxon>
    </lineage>
</organism>
<feature type="domain" description="Pyridoxamine kinase/Phosphomethylpyrimidine kinase" evidence="15">
    <location>
        <begin position="8"/>
        <end position="140"/>
    </location>
</feature>
<dbReference type="Proteomes" id="UP001196413">
    <property type="component" value="Unassembled WGS sequence"/>
</dbReference>
<sequence>MGDNGKYYVPKELLPIYKELIVPLADTLTPNAFELGELVGFRITNEEECLRGMDVIHKLGVTNIVVTSGVEASDGPDTLTCYASTKGENGNIRRYRFRFPRLEGQFVGTGDVFTSLLIVWLTNCNNDICEAVGRVLGSMQGLIRRTSKYAQAQVECNSRKACELRLIESRLDLLRPESVIRGEPL</sequence>
<dbReference type="Gene3D" id="3.40.1190.20">
    <property type="match status" value="1"/>
</dbReference>
<keyword evidence="10" id="KW-0067">ATP-binding</keyword>
<dbReference type="InterPro" id="IPR029056">
    <property type="entry name" value="Ribokinase-like"/>
</dbReference>
<comment type="similarity">
    <text evidence="4">Belongs to the pyridoxine kinase family.</text>
</comment>
<dbReference type="AlphaFoldDB" id="A0AAD5LWI2"/>
<comment type="caution">
    <text evidence="16">The sequence shown here is derived from an EMBL/GenBank/DDBJ whole genome shotgun (WGS) entry which is preliminary data.</text>
</comment>
<evidence type="ECO:0000256" key="2">
    <source>
        <dbReference type="ARBA" id="ARBA00004835"/>
    </source>
</evidence>
<keyword evidence="8" id="KW-0547">Nucleotide-binding</keyword>
<comment type="pathway">
    <text evidence="2">Cofactor metabolism; pyridoxal 5'-phosphate salvage; pyridoxine 5'-phosphate from pyridoxine: step 1/1.</text>
</comment>
<evidence type="ECO:0000256" key="4">
    <source>
        <dbReference type="ARBA" id="ARBA00008805"/>
    </source>
</evidence>
<dbReference type="Pfam" id="PF08543">
    <property type="entry name" value="Phos_pyr_kin"/>
    <property type="match status" value="1"/>
</dbReference>
<evidence type="ECO:0000313" key="16">
    <source>
        <dbReference type="EMBL" id="KAJ1348077.1"/>
    </source>
</evidence>
<dbReference type="GO" id="GO:0005524">
    <property type="term" value="F:ATP binding"/>
    <property type="evidence" value="ECO:0007669"/>
    <property type="project" value="UniProtKB-KW"/>
</dbReference>
<evidence type="ECO:0000313" key="17">
    <source>
        <dbReference type="Proteomes" id="UP001196413"/>
    </source>
</evidence>
<evidence type="ECO:0000259" key="15">
    <source>
        <dbReference type="Pfam" id="PF08543"/>
    </source>
</evidence>
<keyword evidence="17" id="KW-1185">Reference proteome</keyword>
<keyword evidence="7" id="KW-0808">Transferase</keyword>
<comment type="pathway">
    <text evidence="3">Cofactor metabolism; pyridoxal 5'-phosphate salvage; pyridoxal 5'-phosphate from pyridoxal: step 1/1.</text>
</comment>
<comment type="catalytic activity">
    <reaction evidence="12">
        <text>pyridoxamine + ATP = pyridoxamine 5'-phosphate + ADP + H(+)</text>
        <dbReference type="Rhea" id="RHEA:25104"/>
        <dbReference type="ChEBI" id="CHEBI:15378"/>
        <dbReference type="ChEBI" id="CHEBI:30616"/>
        <dbReference type="ChEBI" id="CHEBI:57761"/>
        <dbReference type="ChEBI" id="CHEBI:58451"/>
        <dbReference type="ChEBI" id="CHEBI:456216"/>
        <dbReference type="EC" id="2.7.1.35"/>
    </reaction>
    <physiologicalReaction direction="left-to-right" evidence="12">
        <dbReference type="Rhea" id="RHEA:25105"/>
    </physiologicalReaction>
</comment>
<dbReference type="EMBL" id="JAHQIW010000425">
    <property type="protein sequence ID" value="KAJ1348077.1"/>
    <property type="molecule type" value="Genomic_DNA"/>
</dbReference>
<evidence type="ECO:0000256" key="5">
    <source>
        <dbReference type="ARBA" id="ARBA00012104"/>
    </source>
</evidence>
<dbReference type="SUPFAM" id="SSF53613">
    <property type="entry name" value="Ribokinase-like"/>
    <property type="match status" value="1"/>
</dbReference>
<comment type="catalytic activity">
    <reaction evidence="13">
        <text>pyridoxal + ATP = pyridoxal 5'-phosphate + ADP + H(+)</text>
        <dbReference type="Rhea" id="RHEA:10224"/>
        <dbReference type="ChEBI" id="CHEBI:15378"/>
        <dbReference type="ChEBI" id="CHEBI:17310"/>
        <dbReference type="ChEBI" id="CHEBI:30616"/>
        <dbReference type="ChEBI" id="CHEBI:456216"/>
        <dbReference type="ChEBI" id="CHEBI:597326"/>
        <dbReference type="EC" id="2.7.1.35"/>
    </reaction>
    <physiologicalReaction direction="left-to-right" evidence="13">
        <dbReference type="Rhea" id="RHEA:10225"/>
    </physiologicalReaction>
</comment>
<dbReference type="InterPro" id="IPR004625">
    <property type="entry name" value="PyrdxlKinase"/>
</dbReference>
<dbReference type="GO" id="GO:0009443">
    <property type="term" value="P:pyridoxal 5'-phosphate salvage"/>
    <property type="evidence" value="ECO:0007669"/>
    <property type="project" value="InterPro"/>
</dbReference>
<evidence type="ECO:0000256" key="10">
    <source>
        <dbReference type="ARBA" id="ARBA00022840"/>
    </source>
</evidence>